<sequence>MSNQVETKNKKQIDRIMNNCEIYREKLIKHCQLNFDFDYDAACDCVQSTYLALYENLLNGVEINNYRAWLYKVTMNYRNKALREKIRKNEYDFSSNEEKELALENSFVYNPDYVENIVSDLEIEKRYIKIISSLSEDEKNLYIEHYLRKKTFAEIGSALGIKAGTIERRHAKLKKKILKMIRNLE</sequence>
<comment type="caution">
    <text evidence="2">The sequence shown here is derived from an EMBL/GenBank/DDBJ whole genome shotgun (WGS) entry which is preliminary data.</text>
</comment>
<dbReference type="SUPFAM" id="SSF88946">
    <property type="entry name" value="Sigma2 domain of RNA polymerase sigma factors"/>
    <property type="match status" value="1"/>
</dbReference>
<dbReference type="GO" id="GO:0006352">
    <property type="term" value="P:DNA-templated transcription initiation"/>
    <property type="evidence" value="ECO:0007669"/>
    <property type="project" value="InterPro"/>
</dbReference>
<dbReference type="Gene3D" id="1.10.1740.10">
    <property type="match status" value="1"/>
</dbReference>
<name>A0A9D2MHE5_9FIRM</name>
<dbReference type="InterPro" id="IPR013249">
    <property type="entry name" value="RNA_pol_sigma70_r4_t2"/>
</dbReference>
<dbReference type="InterPro" id="IPR013325">
    <property type="entry name" value="RNA_pol_sigma_r2"/>
</dbReference>
<reference evidence="2" key="2">
    <citation type="submission" date="2021-04" db="EMBL/GenBank/DDBJ databases">
        <authorList>
            <person name="Gilroy R."/>
        </authorList>
    </citation>
    <scope>NUCLEOTIDE SEQUENCE</scope>
    <source>
        <strain evidence="2">CHK188-16595</strain>
    </source>
</reference>
<dbReference type="AlphaFoldDB" id="A0A9D2MHE5"/>
<protein>
    <submittedName>
        <fullName evidence="2">Sigma-70 family RNA polymerase sigma factor</fullName>
    </submittedName>
</protein>
<evidence type="ECO:0000313" key="2">
    <source>
        <dbReference type="EMBL" id="HJB74049.1"/>
    </source>
</evidence>
<gene>
    <name evidence="2" type="ORF">IAA37_00025</name>
</gene>
<dbReference type="Gene3D" id="1.10.10.10">
    <property type="entry name" value="Winged helix-like DNA-binding domain superfamily/Winged helix DNA-binding domain"/>
    <property type="match status" value="1"/>
</dbReference>
<dbReference type="GO" id="GO:0003677">
    <property type="term" value="F:DNA binding"/>
    <property type="evidence" value="ECO:0007669"/>
    <property type="project" value="InterPro"/>
</dbReference>
<dbReference type="SUPFAM" id="SSF88659">
    <property type="entry name" value="Sigma3 and sigma4 domains of RNA polymerase sigma factors"/>
    <property type="match status" value="1"/>
</dbReference>
<evidence type="ECO:0000313" key="3">
    <source>
        <dbReference type="Proteomes" id="UP000823877"/>
    </source>
</evidence>
<dbReference type="InterPro" id="IPR036388">
    <property type="entry name" value="WH-like_DNA-bd_sf"/>
</dbReference>
<dbReference type="NCBIfam" id="TIGR02937">
    <property type="entry name" value="sigma70-ECF"/>
    <property type="match status" value="1"/>
</dbReference>
<proteinExistence type="predicted"/>
<feature type="domain" description="RNA polymerase sigma factor 70 region 4 type 2" evidence="1">
    <location>
        <begin position="127"/>
        <end position="177"/>
    </location>
</feature>
<dbReference type="InterPro" id="IPR014284">
    <property type="entry name" value="RNA_pol_sigma-70_dom"/>
</dbReference>
<reference evidence="2" key="1">
    <citation type="journal article" date="2021" name="PeerJ">
        <title>Extensive microbial diversity within the chicken gut microbiome revealed by metagenomics and culture.</title>
        <authorList>
            <person name="Gilroy R."/>
            <person name="Ravi A."/>
            <person name="Getino M."/>
            <person name="Pursley I."/>
            <person name="Horton D.L."/>
            <person name="Alikhan N.F."/>
            <person name="Baker D."/>
            <person name="Gharbi K."/>
            <person name="Hall N."/>
            <person name="Watson M."/>
            <person name="Adriaenssens E.M."/>
            <person name="Foster-Nyarko E."/>
            <person name="Jarju S."/>
            <person name="Secka A."/>
            <person name="Antonio M."/>
            <person name="Oren A."/>
            <person name="Chaudhuri R.R."/>
            <person name="La Ragione R."/>
            <person name="Hildebrand F."/>
            <person name="Pallen M.J."/>
        </authorList>
    </citation>
    <scope>NUCLEOTIDE SEQUENCE</scope>
    <source>
        <strain evidence="2">CHK188-16595</strain>
    </source>
</reference>
<dbReference type="EMBL" id="DWXN01000001">
    <property type="protein sequence ID" value="HJB74049.1"/>
    <property type="molecule type" value="Genomic_DNA"/>
</dbReference>
<dbReference type="InterPro" id="IPR013324">
    <property type="entry name" value="RNA_pol_sigma_r3/r4-like"/>
</dbReference>
<dbReference type="Proteomes" id="UP000823877">
    <property type="component" value="Unassembled WGS sequence"/>
</dbReference>
<evidence type="ECO:0000259" key="1">
    <source>
        <dbReference type="Pfam" id="PF08281"/>
    </source>
</evidence>
<dbReference type="GO" id="GO:0016987">
    <property type="term" value="F:sigma factor activity"/>
    <property type="evidence" value="ECO:0007669"/>
    <property type="project" value="InterPro"/>
</dbReference>
<dbReference type="Pfam" id="PF08281">
    <property type="entry name" value="Sigma70_r4_2"/>
    <property type="match status" value="1"/>
</dbReference>
<organism evidence="2 3">
    <name type="scientific">Candidatus Eubacterium faecale</name>
    <dbReference type="NCBI Taxonomy" id="2838568"/>
    <lineage>
        <taxon>Bacteria</taxon>
        <taxon>Bacillati</taxon>
        <taxon>Bacillota</taxon>
        <taxon>Clostridia</taxon>
        <taxon>Eubacteriales</taxon>
        <taxon>Eubacteriaceae</taxon>
        <taxon>Eubacterium</taxon>
    </lineage>
</organism>
<accession>A0A9D2MHE5</accession>